<feature type="compositionally biased region" description="Basic and acidic residues" evidence="7">
    <location>
        <begin position="456"/>
        <end position="476"/>
    </location>
</feature>
<dbReference type="InterPro" id="IPR035892">
    <property type="entry name" value="C2_domain_sf"/>
</dbReference>
<dbReference type="Pfam" id="PF00168">
    <property type="entry name" value="C2"/>
    <property type="match status" value="2"/>
</dbReference>
<dbReference type="GO" id="GO:0099525">
    <property type="term" value="P:presynaptic dense core vesicle exocytosis"/>
    <property type="evidence" value="ECO:0007669"/>
    <property type="project" value="TreeGrafter"/>
</dbReference>
<dbReference type="InterPro" id="IPR027080">
    <property type="entry name" value="Unc-13"/>
</dbReference>
<keyword evidence="13" id="KW-1185">Reference proteome</keyword>
<evidence type="ECO:0000256" key="7">
    <source>
        <dbReference type="SAM" id="MobiDB-lite"/>
    </source>
</evidence>
<dbReference type="SMART" id="SM00109">
    <property type="entry name" value="C1"/>
    <property type="match status" value="1"/>
</dbReference>
<dbReference type="GO" id="GO:0030672">
    <property type="term" value="C:synaptic vesicle membrane"/>
    <property type="evidence" value="ECO:0007669"/>
    <property type="project" value="TreeGrafter"/>
</dbReference>
<dbReference type="InterPro" id="IPR046349">
    <property type="entry name" value="C1-like_sf"/>
</dbReference>
<feature type="compositionally biased region" description="Polar residues" evidence="7">
    <location>
        <begin position="911"/>
        <end position="922"/>
    </location>
</feature>
<dbReference type="InterPro" id="IPR014770">
    <property type="entry name" value="Munc13_1"/>
</dbReference>
<dbReference type="PANTHER" id="PTHR10480:SF14">
    <property type="entry name" value="PROTEIN UNC-13 HOMOLOG B-LIKE"/>
    <property type="match status" value="1"/>
</dbReference>
<dbReference type="InterPro" id="IPR037302">
    <property type="entry name" value="Unc-13_C2B"/>
</dbReference>
<dbReference type="InterPro" id="IPR014772">
    <property type="entry name" value="Munc13_dom-2"/>
</dbReference>
<feature type="compositionally biased region" description="Polar residues" evidence="7">
    <location>
        <begin position="498"/>
        <end position="508"/>
    </location>
</feature>
<dbReference type="GO" id="GO:0035249">
    <property type="term" value="P:synaptic transmission, glutamatergic"/>
    <property type="evidence" value="ECO:0007669"/>
    <property type="project" value="TreeGrafter"/>
</dbReference>
<keyword evidence="4" id="KW-0863">Zinc-finger</keyword>
<evidence type="ECO:0000256" key="6">
    <source>
        <dbReference type="ARBA" id="ARBA00022837"/>
    </source>
</evidence>
<feature type="region of interest" description="Disordered" evidence="7">
    <location>
        <begin position="365"/>
        <end position="386"/>
    </location>
</feature>
<dbReference type="PROSITE" id="PS50004">
    <property type="entry name" value="C2"/>
    <property type="match status" value="2"/>
</dbReference>
<dbReference type="SUPFAM" id="SSF49562">
    <property type="entry name" value="C2 domain (Calcium/lipid-binding domain, CaLB)"/>
    <property type="match status" value="2"/>
</dbReference>
<organism evidence="12 13">
    <name type="scientific">Zoarces viviparus</name>
    <name type="common">Viviparous eelpout</name>
    <name type="synonym">Blennius viviparus</name>
    <dbReference type="NCBI Taxonomy" id="48416"/>
    <lineage>
        <taxon>Eukaryota</taxon>
        <taxon>Metazoa</taxon>
        <taxon>Chordata</taxon>
        <taxon>Craniata</taxon>
        <taxon>Vertebrata</taxon>
        <taxon>Euteleostomi</taxon>
        <taxon>Actinopterygii</taxon>
        <taxon>Neopterygii</taxon>
        <taxon>Teleostei</taxon>
        <taxon>Neoteleostei</taxon>
        <taxon>Acanthomorphata</taxon>
        <taxon>Eupercaria</taxon>
        <taxon>Perciformes</taxon>
        <taxon>Cottioidei</taxon>
        <taxon>Zoarcales</taxon>
        <taxon>Zoarcidae</taxon>
        <taxon>Zoarcinae</taxon>
        <taxon>Zoarces</taxon>
    </lineage>
</organism>
<dbReference type="FunFam" id="2.60.40.150:FF:000014">
    <property type="entry name" value="protein unc-13 homolog B"/>
    <property type="match status" value="1"/>
</dbReference>
<dbReference type="Proteomes" id="UP001488805">
    <property type="component" value="Unassembled WGS sequence"/>
</dbReference>
<feature type="compositionally biased region" description="Acidic residues" evidence="7">
    <location>
        <begin position="1515"/>
        <end position="1535"/>
    </location>
</feature>
<keyword evidence="6" id="KW-0106">Calcium</keyword>
<dbReference type="FunFam" id="2.60.40.150:FF:000002">
    <property type="entry name" value="Protein unc-13 homolog B"/>
    <property type="match status" value="1"/>
</dbReference>
<dbReference type="Pfam" id="PF06292">
    <property type="entry name" value="MUN"/>
    <property type="match status" value="1"/>
</dbReference>
<feature type="region of interest" description="Disordered" evidence="7">
    <location>
        <begin position="291"/>
        <end position="331"/>
    </location>
</feature>
<dbReference type="GO" id="GO:0042734">
    <property type="term" value="C:presynaptic membrane"/>
    <property type="evidence" value="ECO:0007669"/>
    <property type="project" value="TreeGrafter"/>
</dbReference>
<dbReference type="EMBL" id="JBCEZU010000221">
    <property type="protein sequence ID" value="KAK9522117.1"/>
    <property type="molecule type" value="Genomic_DNA"/>
</dbReference>
<dbReference type="PANTHER" id="PTHR10480">
    <property type="entry name" value="PROTEIN UNC-13 HOMOLOG"/>
    <property type="match status" value="1"/>
</dbReference>
<dbReference type="InterPro" id="IPR010439">
    <property type="entry name" value="MUN_dom"/>
</dbReference>
<dbReference type="FunFam" id="3.30.60.20:FF:000001">
    <property type="entry name" value="Protein unc-13 homolog B"/>
    <property type="match status" value="1"/>
</dbReference>
<feature type="domain" description="MHD1" evidence="10">
    <location>
        <begin position="1599"/>
        <end position="1742"/>
    </location>
</feature>
<dbReference type="PROSITE" id="PS51258">
    <property type="entry name" value="MHD1"/>
    <property type="match status" value="1"/>
</dbReference>
<comment type="caution">
    <text evidence="12">The sequence shown here is derived from an EMBL/GenBank/DDBJ whole genome shotgun (WGS) entry which is preliminary data.</text>
</comment>
<feature type="region of interest" description="Disordered" evidence="7">
    <location>
        <begin position="400"/>
        <end position="485"/>
    </location>
</feature>
<dbReference type="GO" id="GO:0061789">
    <property type="term" value="P:dense core granule priming"/>
    <property type="evidence" value="ECO:0007669"/>
    <property type="project" value="TreeGrafter"/>
</dbReference>
<dbReference type="GO" id="GO:0031594">
    <property type="term" value="C:neuromuscular junction"/>
    <property type="evidence" value="ECO:0007669"/>
    <property type="project" value="TreeGrafter"/>
</dbReference>
<dbReference type="Gene3D" id="2.60.40.150">
    <property type="entry name" value="C2 domain"/>
    <property type="match status" value="2"/>
</dbReference>
<feature type="region of interest" description="Disordered" evidence="7">
    <location>
        <begin position="1497"/>
        <end position="1546"/>
    </location>
</feature>
<dbReference type="GO" id="GO:0005509">
    <property type="term" value="F:calcium ion binding"/>
    <property type="evidence" value="ECO:0007669"/>
    <property type="project" value="InterPro"/>
</dbReference>
<keyword evidence="1" id="KW-0268">Exocytosis</keyword>
<keyword evidence="2" id="KW-0479">Metal-binding</keyword>
<dbReference type="Gene3D" id="1.10.357.50">
    <property type="match status" value="1"/>
</dbReference>
<feature type="domain" description="Phorbol-ester/DAG-type" evidence="9">
    <location>
        <begin position="1023"/>
        <end position="1073"/>
    </location>
</feature>
<reference evidence="12 13" key="1">
    <citation type="journal article" date="2024" name="Genome Biol. Evol.">
        <title>Chromosome-level genome assembly of the viviparous eelpout Zoarces viviparus.</title>
        <authorList>
            <person name="Fuhrmann N."/>
            <person name="Brasseur M.V."/>
            <person name="Bakowski C.E."/>
            <person name="Podsiadlowski L."/>
            <person name="Prost S."/>
            <person name="Krehenwinkel H."/>
            <person name="Mayer C."/>
        </authorList>
    </citation>
    <scope>NUCLEOTIDE SEQUENCE [LARGE SCALE GENOMIC DNA]</scope>
    <source>
        <strain evidence="12">NO-MEL_2022_Ind0_liver</strain>
    </source>
</reference>
<evidence type="ECO:0000256" key="5">
    <source>
        <dbReference type="ARBA" id="ARBA00022833"/>
    </source>
</evidence>
<dbReference type="InterPro" id="IPR002219">
    <property type="entry name" value="PKC_DAG/PE"/>
</dbReference>
<feature type="region of interest" description="Disordered" evidence="7">
    <location>
        <begin position="906"/>
        <end position="965"/>
    </location>
</feature>
<dbReference type="Pfam" id="PF00130">
    <property type="entry name" value="C1_1"/>
    <property type="match status" value="1"/>
</dbReference>
<protein>
    <recommendedName>
        <fullName evidence="14">Protein unc-13 homolog B-like</fullName>
    </recommendedName>
</protein>
<gene>
    <name evidence="12" type="ORF">VZT92_018604</name>
</gene>
<dbReference type="FunFam" id="1.10.357.50:FF:000001">
    <property type="entry name" value="Protein unc-13 homolog B"/>
    <property type="match status" value="1"/>
</dbReference>
<dbReference type="PROSITE" id="PS00479">
    <property type="entry name" value="ZF_DAG_PE_1"/>
    <property type="match status" value="1"/>
</dbReference>
<dbReference type="PROSITE" id="PS51259">
    <property type="entry name" value="MHD2"/>
    <property type="match status" value="1"/>
</dbReference>
<feature type="domain" description="C2" evidence="8">
    <location>
        <begin position="1129"/>
        <end position="1253"/>
    </location>
</feature>
<feature type="compositionally biased region" description="Basic and acidic residues" evidence="7">
    <location>
        <begin position="934"/>
        <end position="945"/>
    </location>
</feature>
<dbReference type="PRINTS" id="PR00360">
    <property type="entry name" value="C2DOMAIN"/>
</dbReference>
<feature type="compositionally biased region" description="Basic and acidic residues" evidence="7">
    <location>
        <begin position="365"/>
        <end position="382"/>
    </location>
</feature>
<feature type="compositionally biased region" description="Polar residues" evidence="7">
    <location>
        <begin position="765"/>
        <end position="780"/>
    </location>
</feature>
<feature type="region of interest" description="Disordered" evidence="7">
    <location>
        <begin position="497"/>
        <end position="545"/>
    </location>
</feature>
<feature type="region of interest" description="Disordered" evidence="7">
    <location>
        <begin position="65"/>
        <end position="121"/>
    </location>
</feature>
<dbReference type="GO" id="GO:0005516">
    <property type="term" value="F:calmodulin binding"/>
    <property type="evidence" value="ECO:0007669"/>
    <property type="project" value="TreeGrafter"/>
</dbReference>
<evidence type="ECO:0000256" key="4">
    <source>
        <dbReference type="ARBA" id="ARBA00022771"/>
    </source>
</evidence>
<proteinExistence type="predicted"/>
<dbReference type="GO" id="GO:0098831">
    <property type="term" value="C:presynaptic active zone cytoplasmic component"/>
    <property type="evidence" value="ECO:0007669"/>
    <property type="project" value="TreeGrafter"/>
</dbReference>
<keyword evidence="5" id="KW-0862">Zinc</keyword>
<evidence type="ECO:0000259" key="11">
    <source>
        <dbReference type="PROSITE" id="PS51259"/>
    </source>
</evidence>
<dbReference type="GO" id="GO:0016082">
    <property type="term" value="P:synaptic vesicle priming"/>
    <property type="evidence" value="ECO:0007669"/>
    <property type="project" value="TreeGrafter"/>
</dbReference>
<feature type="region of interest" description="Disordered" evidence="7">
    <location>
        <begin position="17"/>
        <end position="41"/>
    </location>
</feature>
<feature type="compositionally biased region" description="Basic residues" evidence="7">
    <location>
        <begin position="30"/>
        <end position="41"/>
    </location>
</feature>
<dbReference type="SMART" id="SM01145">
    <property type="entry name" value="DUF1041"/>
    <property type="match status" value="1"/>
</dbReference>
<evidence type="ECO:0000259" key="10">
    <source>
        <dbReference type="PROSITE" id="PS51258"/>
    </source>
</evidence>
<name>A0AAW1EIS0_ZOAVI</name>
<dbReference type="CDD" id="cd04027">
    <property type="entry name" value="C2B_Munc13"/>
    <property type="match status" value="1"/>
</dbReference>
<feature type="compositionally biased region" description="Basic and acidic residues" evidence="7">
    <location>
        <begin position="433"/>
        <end position="442"/>
    </location>
</feature>
<dbReference type="SMART" id="SM00239">
    <property type="entry name" value="C2"/>
    <property type="match status" value="2"/>
</dbReference>
<evidence type="ECO:0000259" key="9">
    <source>
        <dbReference type="PROSITE" id="PS50081"/>
    </source>
</evidence>
<dbReference type="PROSITE" id="PS50081">
    <property type="entry name" value="ZF_DAG_PE_2"/>
    <property type="match status" value="1"/>
</dbReference>
<dbReference type="Gene3D" id="1.20.58.1100">
    <property type="match status" value="1"/>
</dbReference>
<feature type="domain" description="C2" evidence="8">
    <location>
        <begin position="2021"/>
        <end position="2144"/>
    </location>
</feature>
<keyword evidence="3" id="KW-0677">Repeat</keyword>
<dbReference type="GO" id="GO:0017075">
    <property type="term" value="F:syntaxin-1 binding"/>
    <property type="evidence" value="ECO:0007669"/>
    <property type="project" value="TreeGrafter"/>
</dbReference>
<dbReference type="Gene3D" id="3.30.60.20">
    <property type="match status" value="1"/>
</dbReference>
<accession>A0AAW1EIS0</accession>
<feature type="region of interest" description="Disordered" evidence="7">
    <location>
        <begin position="765"/>
        <end position="826"/>
    </location>
</feature>
<dbReference type="GO" id="GO:0043195">
    <property type="term" value="C:terminal bouton"/>
    <property type="evidence" value="ECO:0007669"/>
    <property type="project" value="TreeGrafter"/>
</dbReference>
<dbReference type="InterPro" id="IPR000008">
    <property type="entry name" value="C2_dom"/>
</dbReference>
<evidence type="ECO:0000313" key="12">
    <source>
        <dbReference type="EMBL" id="KAK9522117.1"/>
    </source>
</evidence>
<evidence type="ECO:0000256" key="3">
    <source>
        <dbReference type="ARBA" id="ARBA00022737"/>
    </source>
</evidence>
<dbReference type="GO" id="GO:0019992">
    <property type="term" value="F:diacylglycerol binding"/>
    <property type="evidence" value="ECO:0007669"/>
    <property type="project" value="InterPro"/>
</dbReference>
<evidence type="ECO:0000256" key="2">
    <source>
        <dbReference type="ARBA" id="ARBA00022723"/>
    </source>
</evidence>
<evidence type="ECO:0000259" key="8">
    <source>
        <dbReference type="PROSITE" id="PS50004"/>
    </source>
</evidence>
<feature type="domain" description="MHD2" evidence="11">
    <location>
        <begin position="1853"/>
        <end position="1988"/>
    </location>
</feature>
<evidence type="ECO:0000313" key="13">
    <source>
        <dbReference type="Proteomes" id="UP001488805"/>
    </source>
</evidence>
<sequence>MRTVCSLENMFSRNRFNGQHGAGVAPKGGTKAKVHSPKKRAPNPRVALVIRGKIHRLLQGSADHHVPESNLYYGGIEDEEEGETQEDRKEHRSRYPKVSSRAEAYSPKVSNGKGHRVAPGPPCVGEVELNREGCIRIPCTLQHKSCRSPANRKRISFEGDIQAAPEQMQPPPHYSPIGPDMNGTKFAGATGGDFASPRIRPKRPFSAGDCVDYNFNRALPGTLLEEDEEKEEESSAIIDHILKELRGINKIQEEISDLRDYLTSVRGSVEEVSSCVDAVLLEIEGIRSSNKAGSGVHTGTWSGVGCKDGSSSRRRPASAYGSLGSAMPKSSSNLFPQVCNERHSIHGDLLLSGAEESTVSPIAESVDHQELEEPEDTSDHSSDIPVGAIAGKLSFGYFERPDGHDYPSTSSLSSGHSESDLEGPSSSHGRKTQRADDREEHWTNTGPPHSASGESAWHRETAYRRGRSLEEHERESPLYGEGAGSWDHYRGAGGYGTSGQFSTGSSEHLSLRSGKHYNSPASTSSREEWQSRRRRPQTQSGINIPIDTNLEKPTVAYECSADLSYPQSSGYHSIDGHDGEAEEFDYGQSNVLSYTTDCHVDSYQETYFAYEESSAATWTEESLCTTVADRPFIQEPGATNQTLENRLPRSVSADVQAGGFNVKRIGRAVLDFSSALRGALRKIEVPGAQIPGEETDFEISMPSDLHTADLPSKPQCYEAQFQQTCDQFRKGNVGDSGSAVRELSRQNTLDKSDLFSVEPKLEEANNSLTLESTDTCQHPPSSDKIPPFPEERSVCLDPISSSSSILPPPYGLTEQPADGPADGPADRTIKAQLSQCTTTESLSVSLSVDEPAALEEQGETEVPQHFAADTVAPEGDAAEPPLEISQMDERRLKCLRTFQQILREKRESRRNLTSMTMSTFSQDDFEPDGSQEGDQIRDQDGDPSKHPWAKPGGNTPFGIDSMPDLRKRRPIPLVSELSMIQSRKAGLAHTLATRTSLKDEELKNHVFKKTLQSLIYPISCTTPHNFEVWTATTPTYCYECEGLLWGIARQGMRCAECGVKVHEKCQELLNADCLQRAAEKSSKTGAEDRTQHIIMAMKDRMKIRERNKPEIFEEIRKVFNITKMVHGQHMKTIKQSVLDGTSKWSAKITINVVSAQGLQAKDRTGSSDPYVTIQVGKTKKRTKTIYGNLNPVWEEKFSFECHNSSDRVKLRVWDEDDDIKSRVKQRLKRESDDFLGQSIIEVRTLSGEMDVWYNLEKRTDKSAVSGAIRLQISVEIEGEEKVAPYHVQYTCLHENMFHFSTDVEGGGVVKIPAAQGDDAWKVYFDEVKQDIVDEFAMRYGIESIYQAMTHFSCLSSKYMLSGVPAVMSTLLANINAFYAHPTASTNVSAPARFAASNFGRDRFVKLLDQLHNSLRIDLSMYRNNFPASSKPRLHDLKSTVDLLTSITFFRMKVLELQSPPRAANVVRDCVKACLNSTYEYIFNNCLELFNRQFQPAVQPPEPEKTMKKKKKEKAEGEEVEDDGDEEEEVEEEEEKKEENQQEEQGPSIQNLDFWPKLITLIVSIIEEDKNSYTPIINQFPQELDVGKVSTEVMWRLFAQDMKYALEEHEKHKLCKTADYMNLHFKVKWLYNEYVKDLPAFTDTVPEYPVWFLLFVLAWLAENEEVSMEFMHGALERDKREGFQQTSEHALFSSSVVDIFTQLNQSFEIIKKLDCPDPAVAAHYNRRFAKTITKVLLQYCALLAKSFPSYCEKEKIPCVLMNNIQQMRVLLEKMFESMGAKQTEATAATKKLDIEAADILNELQVKLNTFLDNFSIVFAKSFQTRINSCMRQMAEILYQVKGPPNHNTAEADADNMLRPLMEFLDGNLSIFADICEKTVLKRILKDLWKIVLSSLEKTLVLPQSNDSLGAQLLTAAKGLSSLKGGGEAKSLTPKQCIIIDAGLETIKQYFHAGGNGLKKAFVEKSPELASLRYALSLYSQSTDALIKTFVTTQHTQVHDGMGIRITGNEKIRPDRGSGIEKPIGEAILQIDMMLGKERKVSVRVIAVNDMKWQTSGMFRPFVDVSMVGPFLADKKRKFTTKSKNNSWSAKFNEAFQFVLGKESPDCYELQVTVKDYCFGRADRVVGVAVVQLRDVADRKSCVCWCPLGPRIQPDETGLTVMRILSQRPADEVAKEVVKLKSETRPVEEGR</sequence>
<evidence type="ECO:0008006" key="14">
    <source>
        <dbReference type="Google" id="ProtNLM"/>
    </source>
</evidence>
<feature type="compositionally biased region" description="Polar residues" evidence="7">
    <location>
        <begin position="291"/>
        <end position="301"/>
    </location>
</feature>
<evidence type="ECO:0000256" key="1">
    <source>
        <dbReference type="ARBA" id="ARBA00022483"/>
    </source>
</evidence>
<dbReference type="GO" id="GO:0016081">
    <property type="term" value="P:synaptic vesicle docking"/>
    <property type="evidence" value="ECO:0007669"/>
    <property type="project" value="TreeGrafter"/>
</dbReference>
<dbReference type="SUPFAM" id="SSF57889">
    <property type="entry name" value="Cysteine-rich domain"/>
    <property type="match status" value="1"/>
</dbReference>
<dbReference type="GO" id="GO:0005543">
    <property type="term" value="F:phospholipid binding"/>
    <property type="evidence" value="ECO:0007669"/>
    <property type="project" value="InterPro"/>
</dbReference>
<dbReference type="GO" id="GO:0008270">
    <property type="term" value="F:zinc ion binding"/>
    <property type="evidence" value="ECO:0007669"/>
    <property type="project" value="UniProtKB-KW"/>
</dbReference>